<dbReference type="Proteomes" id="UP000000758">
    <property type="component" value="Chromosome"/>
</dbReference>
<protein>
    <submittedName>
        <fullName evidence="1">Uncharacterized protein</fullName>
    </submittedName>
</protein>
<dbReference type="HOGENOM" id="CLU_772942_0_0_2"/>
<name>A0RWM9_CENSY</name>
<gene>
    <name evidence="1" type="ordered locus">CENSYa_1117</name>
</gene>
<dbReference type="AlphaFoldDB" id="A0RWM9"/>
<keyword evidence="2" id="KW-1185">Reference proteome</keyword>
<organism evidence="1 2">
    <name type="scientific">Cenarchaeum symbiosum (strain A)</name>
    <dbReference type="NCBI Taxonomy" id="414004"/>
    <lineage>
        <taxon>Archaea</taxon>
        <taxon>Nitrososphaerota</taxon>
        <taxon>Candidatus Cenarchaeales</taxon>
        <taxon>Candidatus Cenarchaeaceae</taxon>
        <taxon>Candidatus Cenarchaeum</taxon>
    </lineage>
</organism>
<dbReference type="EMBL" id="DP000238">
    <property type="protein sequence ID" value="ABK77746.1"/>
    <property type="molecule type" value="Genomic_DNA"/>
</dbReference>
<accession>A0RWM9</accession>
<dbReference type="KEGG" id="csy:CENSYa_1117"/>
<dbReference type="EnsemblBacteria" id="ABK77746">
    <property type="protein sequence ID" value="ABK77746"/>
    <property type="gene ID" value="CENSYa_1117"/>
</dbReference>
<evidence type="ECO:0000313" key="2">
    <source>
        <dbReference type="Proteomes" id="UP000000758"/>
    </source>
</evidence>
<reference evidence="1 2" key="1">
    <citation type="journal article" date="2006" name="Proc. Natl. Acad. Sci. U.S.A.">
        <title>Genomic analysis of the uncultivated marine crenarchaeote Cenarchaeum symbiosum.</title>
        <authorList>
            <person name="Hallam S.J."/>
            <person name="Konstantinidis K.T."/>
            <person name="Putnam N."/>
            <person name="Schleper C."/>
            <person name="Watanabe Y."/>
            <person name="Sugahara J."/>
            <person name="Preston C."/>
            <person name="de la Torre J."/>
            <person name="Richardson P.M."/>
            <person name="DeLong E.F."/>
        </authorList>
    </citation>
    <scope>NUCLEOTIDE SEQUENCE [LARGE SCALE GENOMIC DNA]</scope>
    <source>
        <strain evidence="2">A</strain>
    </source>
</reference>
<evidence type="ECO:0000313" key="1">
    <source>
        <dbReference type="EMBL" id="ABK77746.1"/>
    </source>
</evidence>
<proteinExistence type="predicted"/>
<sequence>MLSQTLRPFFDWFRPISEASFGAGPLGVHITNAHRVSAHITGKHQSLRGASMPESKSPQVQRGLGFIPRWGTWLVAREYPVDEIRGRLIGILAASRTGMSGSEVAGNLGMSRVTAAKYLRMFAAEGAIRYKSAGSTTLWFVGEGARQFRLPDDYHTVQKEYQEALISCSEELALAIIRNCRHSGAPARRAMSEVVLPSYSAVVGLYNDGKMGSSEFGLTRGIVSRSALLASPGPAETDPRRNAILISADHESVPLCEAAAAAFRGEGWGASMLGDMSGSTDLLFDLDLQKLLGKVWRGKPGIMVLRSFLKQRRGSTFSQRPSCRSGKSRAGTCALCSAAAWAERPGSGRTLLLKTLRP</sequence>